<dbReference type="AlphaFoldDB" id="A0A1M5FCQ7"/>
<keyword evidence="3" id="KW-1185">Reference proteome</keyword>
<feature type="transmembrane region" description="Helical" evidence="1">
    <location>
        <begin position="24"/>
        <end position="47"/>
    </location>
</feature>
<protein>
    <submittedName>
        <fullName evidence="2">AsmA-like C-terminal region</fullName>
    </submittedName>
</protein>
<dbReference type="Proteomes" id="UP000184036">
    <property type="component" value="Unassembled WGS sequence"/>
</dbReference>
<evidence type="ECO:0000256" key="1">
    <source>
        <dbReference type="SAM" id="Phobius"/>
    </source>
</evidence>
<dbReference type="InterPro" id="IPR052894">
    <property type="entry name" value="AsmA-related"/>
</dbReference>
<dbReference type="OrthoDB" id="1489065at2"/>
<keyword evidence="1" id="KW-1133">Transmembrane helix</keyword>
<organism evidence="2 3">
    <name type="scientific">Flavobacterium segetis</name>
    <dbReference type="NCBI Taxonomy" id="271157"/>
    <lineage>
        <taxon>Bacteria</taxon>
        <taxon>Pseudomonadati</taxon>
        <taxon>Bacteroidota</taxon>
        <taxon>Flavobacteriia</taxon>
        <taxon>Flavobacteriales</taxon>
        <taxon>Flavobacteriaceae</taxon>
        <taxon>Flavobacterium</taxon>
    </lineage>
</organism>
<name>A0A1M5FCQ7_9FLAO</name>
<dbReference type="GO" id="GO:0090313">
    <property type="term" value="P:regulation of protein targeting to membrane"/>
    <property type="evidence" value="ECO:0007669"/>
    <property type="project" value="TreeGrafter"/>
</dbReference>
<sequence>MKLILERFRNNSQSINIKQILKQVLFFFAGLLVLLLITSGVFAAYFISNKEKIVTQINAKINDNIKGTIHINDVNYKFLKGFPNMTLALIQVELKDSLWTKHKRTLLKAQQIDVRINIIDLIVNEVNIDKIDIHRASIHLYKGKDGLTNTNIFKNKPKNDKSKSSTTSSVHEINLSEVHFISENQLVNKLFDFDKIDLRSIINFQNDNWHTNLYIKTVAKNMAFNTDRGSFIKDKMVVGILKVAFNEVKNEISIITESLSIGNNFFDIRANFSLNNHVSPFNIAIATKILWRDASALLSNNISLKVDQFNLKNPIKVGCTIIGDMSKTGDPEINVFTKIKENELTIPDGLITDCSFDASFTNNYKKEAGCNDINSTITLTKFTGKYKTIPFSIPVGKIANLEKTTASGIFNSNFDVSRLNKIVSEKLIRFSSGQAKVNFDFRFGIVNLKIDKPYFTGKVTVKDAIAEYGPRNISFVKTNVELDFTEQALLIKKITFKDNKSSVFMEGKIDNFLTLYYKNPKDMVVDWNIYAPFLDVKKVVNSITISSAEKENQSNSKDDFSDELYEAIKKCQVVLNVKADKMVYNKLEATAAKVLILLKDNELIVKNGIVNSSGGTITFDGKLTPERENFMFKSTTKIEKVDISKFLYSLNNFGIESFKPSNLEGFLTADATIEGKLLSGGALKTNSLLGKAKFKVKEGALIEFKPITNIAKFAFPFRDVNNIKFRDLSGNFIIKGELINVNELKVSSNILNIDVNGIYSFGRGTKLAITIPLRNPKNDKLIVDKEERAEKRLNGIVLHLLAVDKEGKIKIRWNKNHQ</sequence>
<accession>A0A1M5FCQ7</accession>
<gene>
    <name evidence="2" type="ORF">SAMN05444396_102291</name>
</gene>
<dbReference type="PANTHER" id="PTHR30441">
    <property type="entry name" value="DUF748 DOMAIN-CONTAINING PROTEIN"/>
    <property type="match status" value="1"/>
</dbReference>
<dbReference type="STRING" id="271157.SAMN05444396_102291"/>
<evidence type="ECO:0000313" key="2">
    <source>
        <dbReference type="EMBL" id="SHF89259.1"/>
    </source>
</evidence>
<dbReference type="EMBL" id="FQWE01000002">
    <property type="protein sequence ID" value="SHF89259.1"/>
    <property type="molecule type" value="Genomic_DNA"/>
</dbReference>
<evidence type="ECO:0000313" key="3">
    <source>
        <dbReference type="Proteomes" id="UP000184036"/>
    </source>
</evidence>
<dbReference type="GO" id="GO:0005886">
    <property type="term" value="C:plasma membrane"/>
    <property type="evidence" value="ECO:0007669"/>
    <property type="project" value="TreeGrafter"/>
</dbReference>
<dbReference type="PANTHER" id="PTHR30441:SF4">
    <property type="entry name" value="PROTEIN ASMA"/>
    <property type="match status" value="1"/>
</dbReference>
<keyword evidence="1" id="KW-0812">Transmembrane</keyword>
<keyword evidence="1" id="KW-0472">Membrane</keyword>
<proteinExistence type="predicted"/>
<reference evidence="3" key="1">
    <citation type="submission" date="2016-11" db="EMBL/GenBank/DDBJ databases">
        <authorList>
            <person name="Varghese N."/>
            <person name="Submissions S."/>
        </authorList>
    </citation>
    <scope>NUCLEOTIDE SEQUENCE [LARGE SCALE GENOMIC DNA]</scope>
    <source>
        <strain evidence="3">DSM 19741</strain>
    </source>
</reference>
<dbReference type="RefSeq" id="WP_072988431.1">
    <property type="nucleotide sequence ID" value="NZ_FQWE01000002.1"/>
</dbReference>